<keyword evidence="3" id="KW-1185">Reference proteome</keyword>
<evidence type="ECO:0000256" key="1">
    <source>
        <dbReference type="SAM" id="MobiDB-lite"/>
    </source>
</evidence>
<evidence type="ECO:0000313" key="2">
    <source>
        <dbReference type="EMBL" id="AWK11703.1"/>
    </source>
</evidence>
<feature type="compositionally biased region" description="Basic and acidic residues" evidence="1">
    <location>
        <begin position="206"/>
        <end position="218"/>
    </location>
</feature>
<protein>
    <submittedName>
        <fullName evidence="2">Uncharacterized protein</fullName>
    </submittedName>
</protein>
<proteinExistence type="predicted"/>
<feature type="region of interest" description="Disordered" evidence="1">
    <location>
        <begin position="195"/>
        <end position="227"/>
    </location>
</feature>
<reference evidence="2 3" key="1">
    <citation type="submission" date="2018-05" db="EMBL/GenBank/DDBJ databases">
        <title>Complete genome sequence of the Type Strain of Streptomyces spongiicola HNM0071, the producer of staurosporine.</title>
        <authorList>
            <person name="Zhou S."/>
            <person name="Huang X."/>
        </authorList>
    </citation>
    <scope>NUCLEOTIDE SEQUENCE [LARGE SCALE GENOMIC DNA]</scope>
    <source>
        <strain evidence="2 3">HNM0071</strain>
    </source>
</reference>
<dbReference type="Proteomes" id="UP000245051">
    <property type="component" value="Chromosome"/>
</dbReference>
<gene>
    <name evidence="2" type="ORF">DDQ41_25460</name>
</gene>
<feature type="compositionally biased region" description="Low complexity" evidence="1">
    <location>
        <begin position="1"/>
        <end position="19"/>
    </location>
</feature>
<dbReference type="EMBL" id="CP029254">
    <property type="protein sequence ID" value="AWK11703.1"/>
    <property type="molecule type" value="Genomic_DNA"/>
</dbReference>
<evidence type="ECO:0000313" key="3">
    <source>
        <dbReference type="Proteomes" id="UP000245051"/>
    </source>
</evidence>
<organism evidence="2 3">
    <name type="scientific">Streptomyces spongiicola</name>
    <dbReference type="NCBI Taxonomy" id="1690221"/>
    <lineage>
        <taxon>Bacteria</taxon>
        <taxon>Bacillati</taxon>
        <taxon>Actinomycetota</taxon>
        <taxon>Actinomycetes</taxon>
        <taxon>Kitasatosporales</taxon>
        <taxon>Streptomycetaceae</taxon>
        <taxon>Streptomyces</taxon>
    </lineage>
</organism>
<accession>A0ABM6VCR9</accession>
<feature type="region of interest" description="Disordered" evidence="1">
    <location>
        <begin position="1"/>
        <end position="46"/>
    </location>
</feature>
<feature type="region of interest" description="Disordered" evidence="1">
    <location>
        <begin position="245"/>
        <end position="264"/>
    </location>
</feature>
<name>A0ABM6VCR9_9ACTN</name>
<sequence length="264" mass="28352">MGRSGSAGRRARGRMLSGRTSEVFRTTHPRVFGPPGRHVGRRPAIGPPRRPVVLGCFRPTYGASVVRSDISRPFAEAFADLPPQSRCEVAGWKVHTERQREVGGVQVHGRFSEVRQVGRRFPAASPADEQENGADQGRWPPLCTQAQVEQAPAALNRRAGQCRAGRDQIVAAGFRQQGPQSWPGVREVEPVLAVDADSHASQPVTDPRRSGRLGERDGVAGFGESGSVDLGDTLVRGCALDRGVRATPPVLASSDEPAGQPHRT</sequence>